<keyword evidence="1" id="KW-0678">Repressor</keyword>
<keyword evidence="2" id="KW-0805">Transcription regulation</keyword>
<dbReference type="SMART" id="SM00354">
    <property type="entry name" value="HTH_LACI"/>
    <property type="match status" value="1"/>
</dbReference>
<dbReference type="SUPFAM" id="SSF47413">
    <property type="entry name" value="lambda repressor-like DNA-binding domains"/>
    <property type="match status" value="1"/>
</dbReference>
<name>A0A3D9IL35_9BACL</name>
<dbReference type="SUPFAM" id="SSF53822">
    <property type="entry name" value="Periplasmic binding protein-like I"/>
    <property type="match status" value="1"/>
</dbReference>
<evidence type="ECO:0000259" key="5">
    <source>
        <dbReference type="PROSITE" id="PS50932"/>
    </source>
</evidence>
<comment type="caution">
    <text evidence="6">The sequence shown here is derived from an EMBL/GenBank/DDBJ whole genome shotgun (WGS) entry which is preliminary data.</text>
</comment>
<dbReference type="InterPro" id="IPR000843">
    <property type="entry name" value="HTH_LacI"/>
</dbReference>
<dbReference type="OrthoDB" id="2520732at2"/>
<evidence type="ECO:0000256" key="4">
    <source>
        <dbReference type="ARBA" id="ARBA00023163"/>
    </source>
</evidence>
<dbReference type="PANTHER" id="PTHR30146">
    <property type="entry name" value="LACI-RELATED TRANSCRIPTIONAL REPRESSOR"/>
    <property type="match status" value="1"/>
</dbReference>
<protein>
    <submittedName>
        <fullName evidence="6">LacI family transcriptional regulator</fullName>
    </submittedName>
</protein>
<dbReference type="Pfam" id="PF00356">
    <property type="entry name" value="LacI"/>
    <property type="match status" value="1"/>
</dbReference>
<dbReference type="GO" id="GO:0003700">
    <property type="term" value="F:DNA-binding transcription factor activity"/>
    <property type="evidence" value="ECO:0007669"/>
    <property type="project" value="TreeGrafter"/>
</dbReference>
<dbReference type="PANTHER" id="PTHR30146:SF148">
    <property type="entry name" value="HTH-TYPE TRANSCRIPTIONAL REPRESSOR PURR-RELATED"/>
    <property type="match status" value="1"/>
</dbReference>
<dbReference type="PROSITE" id="PS00356">
    <property type="entry name" value="HTH_LACI_1"/>
    <property type="match status" value="1"/>
</dbReference>
<accession>A0A3D9IL35</accession>
<evidence type="ECO:0000313" key="6">
    <source>
        <dbReference type="EMBL" id="RED61816.1"/>
    </source>
</evidence>
<gene>
    <name evidence="6" type="ORF">DFP95_105245</name>
</gene>
<dbReference type="InterPro" id="IPR028082">
    <property type="entry name" value="Peripla_BP_I"/>
</dbReference>
<evidence type="ECO:0000256" key="1">
    <source>
        <dbReference type="ARBA" id="ARBA00022491"/>
    </source>
</evidence>
<dbReference type="Proteomes" id="UP000256869">
    <property type="component" value="Unassembled WGS sequence"/>
</dbReference>
<dbReference type="AlphaFoldDB" id="A0A3D9IL35"/>
<proteinExistence type="predicted"/>
<dbReference type="GO" id="GO:0000976">
    <property type="term" value="F:transcription cis-regulatory region binding"/>
    <property type="evidence" value="ECO:0007669"/>
    <property type="project" value="TreeGrafter"/>
</dbReference>
<dbReference type="InterPro" id="IPR046335">
    <property type="entry name" value="LacI/GalR-like_sensor"/>
</dbReference>
<feature type="domain" description="HTH lacI-type" evidence="5">
    <location>
        <begin position="6"/>
        <end position="62"/>
    </location>
</feature>
<keyword evidence="4" id="KW-0804">Transcription</keyword>
<dbReference type="InterPro" id="IPR010982">
    <property type="entry name" value="Lambda_DNA-bd_dom_sf"/>
</dbReference>
<dbReference type="CDD" id="cd01392">
    <property type="entry name" value="HTH_LacI"/>
    <property type="match status" value="1"/>
</dbReference>
<dbReference type="PROSITE" id="PS50932">
    <property type="entry name" value="HTH_LACI_2"/>
    <property type="match status" value="1"/>
</dbReference>
<dbReference type="Pfam" id="PF13377">
    <property type="entry name" value="Peripla_BP_3"/>
    <property type="match status" value="1"/>
</dbReference>
<reference evidence="6 7" key="1">
    <citation type="submission" date="2018-07" db="EMBL/GenBank/DDBJ databases">
        <title>Genomic Encyclopedia of Type Strains, Phase III (KMG-III): the genomes of soil and plant-associated and newly described type strains.</title>
        <authorList>
            <person name="Whitman W."/>
        </authorList>
    </citation>
    <scope>NUCLEOTIDE SEQUENCE [LARGE SCALE GENOMIC DNA]</scope>
    <source>
        <strain evidence="6 7">CECT 8236</strain>
    </source>
</reference>
<dbReference type="RefSeq" id="WP_147304160.1">
    <property type="nucleotide sequence ID" value="NZ_QRDY01000005.1"/>
</dbReference>
<dbReference type="EMBL" id="QRDY01000005">
    <property type="protein sequence ID" value="RED61816.1"/>
    <property type="molecule type" value="Genomic_DNA"/>
</dbReference>
<keyword evidence="3" id="KW-0238">DNA-binding</keyword>
<evidence type="ECO:0000313" key="7">
    <source>
        <dbReference type="Proteomes" id="UP000256869"/>
    </source>
</evidence>
<organism evidence="6 7">
    <name type="scientific">Cohnella lupini</name>
    <dbReference type="NCBI Taxonomy" id="1294267"/>
    <lineage>
        <taxon>Bacteria</taxon>
        <taxon>Bacillati</taxon>
        <taxon>Bacillota</taxon>
        <taxon>Bacilli</taxon>
        <taxon>Bacillales</taxon>
        <taxon>Paenibacillaceae</taxon>
        <taxon>Cohnella</taxon>
    </lineage>
</organism>
<evidence type="ECO:0000256" key="3">
    <source>
        <dbReference type="ARBA" id="ARBA00023125"/>
    </source>
</evidence>
<evidence type="ECO:0000256" key="2">
    <source>
        <dbReference type="ARBA" id="ARBA00023015"/>
    </source>
</evidence>
<dbReference type="Gene3D" id="1.10.260.40">
    <property type="entry name" value="lambda repressor-like DNA-binding domains"/>
    <property type="match status" value="1"/>
</dbReference>
<keyword evidence="7" id="KW-1185">Reference proteome</keyword>
<sequence length="353" mass="39087">MKNRNITIIDVAREAQVSTATVSNVLNRKSNIPMAEETIRKVEEAAKNLGYRRNVLAASLSKKHSYELGLLLPGFAGYFGSFAEVMESAAHDRGYRLAVYSTESDPMIEKRHLESLLERRVDGLLCHGLAMSHDSTRAIVSDGTPLVLFNAWDWPEDIAIGAVNVDFRQACIYGVRHLREQGCEWVGYIGPSPTNATDIQRRGGFIEGTRLLRIEEQSGCFVIPAEFDYGTLIDQLVALHNGDRYPIGILAFDDAMAYRFLMKAMEKGYRIPGQFKVMGINNSYYAKFSYPGLTSVDIPYDLQANLALDWLLSPSAPPPPSKPSSPDIKEPYSIVGTTVNIYAPLIIRGSTGA</sequence>
<dbReference type="Gene3D" id="3.40.50.2300">
    <property type="match status" value="2"/>
</dbReference>
<dbReference type="CDD" id="cd06267">
    <property type="entry name" value="PBP1_LacI_sugar_binding-like"/>
    <property type="match status" value="1"/>
</dbReference>